<accession>A0A8J4PUL9</accession>
<keyword evidence="4" id="KW-1185">Reference proteome</keyword>
<gene>
    <name evidence="3" type="ORF">CYY_003531</name>
</gene>
<feature type="compositionally biased region" description="Polar residues" evidence="1">
    <location>
        <begin position="796"/>
        <end position="812"/>
    </location>
</feature>
<feature type="region of interest" description="Disordered" evidence="1">
    <location>
        <begin position="512"/>
        <end position="536"/>
    </location>
</feature>
<feature type="compositionally biased region" description="Polar residues" evidence="1">
    <location>
        <begin position="764"/>
        <end position="783"/>
    </location>
</feature>
<feature type="region of interest" description="Disordered" evidence="1">
    <location>
        <begin position="463"/>
        <end position="500"/>
    </location>
</feature>
<dbReference type="AlphaFoldDB" id="A0A8J4PUL9"/>
<feature type="compositionally biased region" description="Low complexity" evidence="1">
    <location>
        <begin position="464"/>
        <end position="499"/>
    </location>
</feature>
<name>A0A8J4PUL9_9MYCE</name>
<feature type="compositionally biased region" description="Low complexity" evidence="1">
    <location>
        <begin position="394"/>
        <end position="418"/>
    </location>
</feature>
<feature type="compositionally biased region" description="Low complexity" evidence="1">
    <location>
        <begin position="784"/>
        <end position="795"/>
    </location>
</feature>
<feature type="region of interest" description="Disordered" evidence="1">
    <location>
        <begin position="61"/>
        <end position="80"/>
    </location>
</feature>
<sequence>MSNHPTLNKTNRSLSSNSLLNIKNDLNSNSSNNNNNKILNNLIGNGPQSFHLPLNQMKKTISPISSPPATPHSPQPPSGEWRNWNSEALIQCQRFHNLVYYRAGNLKFLSESIAEAELWGKELKVLKIYIDNTFKRCVEENKLLAFLPFDSQTPRLFIFNTGLISRNYEEIYCIIQNMKTATVKERELELGGRKCEERQWMLKEFVQTSLFNDALVFSKYGEGIPSIPKSILPCRPYYFNEGIDRSMYDPRLDIDTKIDINEIIKKSSESKMDRLPLEYSQTSSDELLSRFQHGIKNTIIKLKSNPRCAVPQFHRDSDGQKKIDLLAPLCLGKKRDFDCSLVIRFSPEEQCYKIRGILSKEDSYINARIIQKIDQKWLDYHELHDTVGNISNNTNAINTSGGSSAPSSAPQTPTNAPAMPFGVPTISIPPLNGTTILQSPRYTSKQQQQYPIIPSNAMIGGGVNNNLNNLNNSQQSSSSSNNSPTSSSPNSSTPSTPSTITSAAAVALTIHPPPRAKSPESNLNNNGTTVFLSASDSGLPYGKTKSLYTLNELKSPRLNIIPNAPMIGLNGSNLDLDIVDNNSNNLEYHNSNNQRNQQQPQKVSNYHQFLNSNDIHQSQYNIYNNSNNINNNNNNHHMFVKTNSKSNLFNNLSLHDFNNATSQQQQQPQQLISPRKMIQPSPSPSPRYHNNSSSNNQNNNNNNMNNINNMNLLYQQQLQLQLQFSQIQQQQQQQHYFQQQTQQQQQQQQPQQQAQQHFSHYQNPAFQNNGGQTPRGSSSFYHHNQQQNNINNNNQPKTIYSLSGEQLPQQQT</sequence>
<dbReference type="InterPro" id="IPR024437">
    <property type="entry name" value="DUF3825"/>
</dbReference>
<feature type="compositionally biased region" description="Low complexity" evidence="1">
    <location>
        <begin position="743"/>
        <end position="763"/>
    </location>
</feature>
<dbReference type="EMBL" id="AJWJ01000111">
    <property type="protein sequence ID" value="KAF2075183.1"/>
    <property type="molecule type" value="Genomic_DNA"/>
</dbReference>
<protein>
    <recommendedName>
        <fullName evidence="2">DUF3825 domain-containing protein</fullName>
    </recommendedName>
</protein>
<feature type="compositionally biased region" description="Pro residues" evidence="1">
    <location>
        <begin position="65"/>
        <end position="77"/>
    </location>
</feature>
<dbReference type="Proteomes" id="UP000695562">
    <property type="component" value="Unassembled WGS sequence"/>
</dbReference>
<feature type="domain" description="DUF3825" evidence="2">
    <location>
        <begin position="112"/>
        <end position="377"/>
    </location>
</feature>
<comment type="caution">
    <text evidence="3">The sequence shown here is derived from an EMBL/GenBank/DDBJ whole genome shotgun (WGS) entry which is preliminary data.</text>
</comment>
<feature type="compositionally biased region" description="Low complexity" evidence="1">
    <location>
        <begin position="690"/>
        <end position="707"/>
    </location>
</feature>
<dbReference type="OrthoDB" id="20861at2759"/>
<feature type="region of interest" description="Disordered" evidence="1">
    <location>
        <begin position="743"/>
        <end position="812"/>
    </location>
</feature>
<evidence type="ECO:0000256" key="1">
    <source>
        <dbReference type="SAM" id="MobiDB-lite"/>
    </source>
</evidence>
<evidence type="ECO:0000259" key="2">
    <source>
        <dbReference type="Pfam" id="PF12873"/>
    </source>
</evidence>
<proteinExistence type="predicted"/>
<feature type="region of interest" description="Disordered" evidence="1">
    <location>
        <begin position="661"/>
        <end position="707"/>
    </location>
</feature>
<feature type="compositionally biased region" description="Polar residues" evidence="1">
    <location>
        <begin position="519"/>
        <end position="536"/>
    </location>
</feature>
<evidence type="ECO:0000313" key="4">
    <source>
        <dbReference type="Proteomes" id="UP000695562"/>
    </source>
</evidence>
<organism evidence="3 4">
    <name type="scientific">Polysphondylium violaceum</name>
    <dbReference type="NCBI Taxonomy" id="133409"/>
    <lineage>
        <taxon>Eukaryota</taxon>
        <taxon>Amoebozoa</taxon>
        <taxon>Evosea</taxon>
        <taxon>Eumycetozoa</taxon>
        <taxon>Dictyostelia</taxon>
        <taxon>Dictyosteliales</taxon>
        <taxon>Dictyosteliaceae</taxon>
        <taxon>Polysphondylium</taxon>
    </lineage>
</organism>
<reference evidence="3" key="1">
    <citation type="submission" date="2020-01" db="EMBL/GenBank/DDBJ databases">
        <title>Development of genomics and gene disruption for Polysphondylium violaceum indicates a role for the polyketide synthase stlB in stalk morphogenesis.</title>
        <authorList>
            <person name="Narita B."/>
            <person name="Kawabe Y."/>
            <person name="Kin K."/>
            <person name="Saito T."/>
            <person name="Gibbs R."/>
            <person name="Kuspa A."/>
            <person name="Muzny D."/>
            <person name="Queller D."/>
            <person name="Richards S."/>
            <person name="Strassman J."/>
            <person name="Sucgang R."/>
            <person name="Worley K."/>
            <person name="Schaap P."/>
        </authorList>
    </citation>
    <scope>NUCLEOTIDE SEQUENCE</scope>
    <source>
        <strain evidence="3">QSvi11</strain>
    </source>
</reference>
<evidence type="ECO:0000313" key="3">
    <source>
        <dbReference type="EMBL" id="KAF2075183.1"/>
    </source>
</evidence>
<feature type="region of interest" description="Disordered" evidence="1">
    <location>
        <begin position="394"/>
        <end position="425"/>
    </location>
</feature>
<dbReference type="Pfam" id="PF12873">
    <property type="entry name" value="DUF3825"/>
    <property type="match status" value="1"/>
</dbReference>